<protein>
    <submittedName>
        <fullName evidence="4">Murein DD-endopeptidase MepM/ murein hydrolase activator NlpD</fullName>
    </submittedName>
</protein>
<dbReference type="InterPro" id="IPR011055">
    <property type="entry name" value="Dup_hybrid_motif"/>
</dbReference>
<dbReference type="InterPro" id="IPR016047">
    <property type="entry name" value="M23ase_b-sheet_dom"/>
</dbReference>
<feature type="region of interest" description="Disordered" evidence="1">
    <location>
        <begin position="123"/>
        <end position="143"/>
    </location>
</feature>
<feature type="domain" description="M23ase beta-sheet core" evidence="3">
    <location>
        <begin position="189"/>
        <end position="283"/>
    </location>
</feature>
<evidence type="ECO:0000313" key="4">
    <source>
        <dbReference type="EMBL" id="MBM7557660.1"/>
    </source>
</evidence>
<keyword evidence="5" id="KW-1185">Reference proteome</keyword>
<keyword evidence="4" id="KW-0378">Hydrolase</keyword>
<dbReference type="InterPro" id="IPR050570">
    <property type="entry name" value="Cell_wall_metabolism_enzyme"/>
</dbReference>
<dbReference type="EMBL" id="JAFBDQ010000015">
    <property type="protein sequence ID" value="MBM7557660.1"/>
    <property type="molecule type" value="Genomic_DNA"/>
</dbReference>
<feature type="signal peptide" evidence="2">
    <location>
        <begin position="1"/>
        <end position="27"/>
    </location>
</feature>
<dbReference type="Pfam" id="PF01551">
    <property type="entry name" value="Peptidase_M23"/>
    <property type="match status" value="1"/>
</dbReference>
<dbReference type="GO" id="GO:0004222">
    <property type="term" value="F:metalloendopeptidase activity"/>
    <property type="evidence" value="ECO:0007669"/>
    <property type="project" value="TreeGrafter"/>
</dbReference>
<dbReference type="Gene3D" id="2.60.40.1590">
    <property type="entry name" value="Peptidoglycan hydrolase domains"/>
    <property type="match status" value="1"/>
</dbReference>
<dbReference type="AlphaFoldDB" id="A0A939BMW6"/>
<comment type="caution">
    <text evidence="4">The sequence shown here is derived from an EMBL/GenBank/DDBJ whole genome shotgun (WGS) entry which is preliminary data.</text>
</comment>
<dbReference type="RefSeq" id="WP_204702408.1">
    <property type="nucleotide sequence ID" value="NZ_JAFBDQ010000015.1"/>
</dbReference>
<proteinExistence type="predicted"/>
<feature type="chain" id="PRO_5037612152" evidence="2">
    <location>
        <begin position="28"/>
        <end position="291"/>
    </location>
</feature>
<keyword evidence="2" id="KW-0732">Signal</keyword>
<accession>A0A939BMW6</accession>
<evidence type="ECO:0000313" key="5">
    <source>
        <dbReference type="Proteomes" id="UP000774000"/>
    </source>
</evidence>
<name>A0A939BMW6_9FIRM</name>
<evidence type="ECO:0000256" key="2">
    <source>
        <dbReference type="SAM" id="SignalP"/>
    </source>
</evidence>
<evidence type="ECO:0000256" key="1">
    <source>
        <dbReference type="SAM" id="MobiDB-lite"/>
    </source>
</evidence>
<evidence type="ECO:0000259" key="3">
    <source>
        <dbReference type="Pfam" id="PF01551"/>
    </source>
</evidence>
<dbReference type="Proteomes" id="UP000774000">
    <property type="component" value="Unassembled WGS sequence"/>
</dbReference>
<dbReference type="CDD" id="cd12797">
    <property type="entry name" value="M23_peptidase"/>
    <property type="match status" value="1"/>
</dbReference>
<feature type="compositionally biased region" description="Basic and acidic residues" evidence="1">
    <location>
        <begin position="123"/>
        <end position="134"/>
    </location>
</feature>
<gene>
    <name evidence="4" type="ORF">JOC47_002526</name>
</gene>
<organism evidence="4 5">
    <name type="scientific">Halanaerobacter jeridensis</name>
    <dbReference type="NCBI Taxonomy" id="706427"/>
    <lineage>
        <taxon>Bacteria</taxon>
        <taxon>Bacillati</taxon>
        <taxon>Bacillota</taxon>
        <taxon>Clostridia</taxon>
        <taxon>Halanaerobiales</taxon>
        <taxon>Halobacteroidaceae</taxon>
        <taxon>Halanaerobacter</taxon>
    </lineage>
</organism>
<dbReference type="SUPFAM" id="SSF51261">
    <property type="entry name" value="Duplicated hybrid motif"/>
    <property type="match status" value="1"/>
</dbReference>
<reference evidence="4" key="1">
    <citation type="submission" date="2021-01" db="EMBL/GenBank/DDBJ databases">
        <title>Genomic Encyclopedia of Type Strains, Phase IV (KMG-IV): sequencing the most valuable type-strain genomes for metagenomic binning, comparative biology and taxonomic classification.</title>
        <authorList>
            <person name="Goeker M."/>
        </authorList>
    </citation>
    <scope>NUCLEOTIDE SEQUENCE</scope>
    <source>
        <strain evidence="4">DSM 23230</strain>
    </source>
</reference>
<sequence length="291" mass="32464">MNSKKEKTIIVLLLGFLFLSGWTPVTAASEKITINKANVQQGGLIKVTVPYDLKEGQVLFAGNDYDFKTEKNKAVTLVPVSYWLETKRYKLSVVNKEKQVLKKWSINVQDGDFDKSYLKVDKENQEKVKPTDPKRQKRRKQDKKLVYQARIASSSERLWTKSFIRPIAEGRVSTGFGATRYHNGNLANRHSGIDIAVPAGTPIKATNAGKVVLADDLLATGNTIISDHGWDVFSSYLHCSELKVKRGDKVEQGAVIGLVGDTGFSTGSHLHWSMSIGRIFINPADFIRLKL</sequence>
<dbReference type="PANTHER" id="PTHR21666">
    <property type="entry name" value="PEPTIDASE-RELATED"/>
    <property type="match status" value="1"/>
</dbReference>
<dbReference type="PANTHER" id="PTHR21666:SF270">
    <property type="entry name" value="MUREIN HYDROLASE ACTIVATOR ENVC"/>
    <property type="match status" value="1"/>
</dbReference>
<dbReference type="Gene3D" id="2.70.70.10">
    <property type="entry name" value="Glucose Permease (Domain IIA)"/>
    <property type="match status" value="1"/>
</dbReference>